<keyword evidence="3" id="KW-1185">Reference proteome</keyword>
<proteinExistence type="predicted"/>
<evidence type="ECO:0000313" key="3">
    <source>
        <dbReference type="Proteomes" id="UP000663722"/>
    </source>
</evidence>
<evidence type="ECO:0000313" key="2">
    <source>
        <dbReference type="EMBL" id="QTA93329.1"/>
    </source>
</evidence>
<dbReference type="PANTHER" id="PTHR42941">
    <property type="entry name" value="SLL1037 PROTEIN"/>
    <property type="match status" value="1"/>
</dbReference>
<evidence type="ECO:0000256" key="1">
    <source>
        <dbReference type="SAM" id="SignalP"/>
    </source>
</evidence>
<keyword evidence="1" id="KW-0732">Signal</keyword>
<dbReference type="EMBL" id="CP061800">
    <property type="protein sequence ID" value="QTA93329.1"/>
    <property type="molecule type" value="Genomic_DNA"/>
</dbReference>
<dbReference type="Gene3D" id="3.40.190.10">
    <property type="entry name" value="Periplasmic binding protein-like II"/>
    <property type="match status" value="2"/>
</dbReference>
<feature type="chain" id="PRO_5038053504" evidence="1">
    <location>
        <begin position="24"/>
        <end position="283"/>
    </location>
</feature>
<dbReference type="Proteomes" id="UP000663722">
    <property type="component" value="Chromosome"/>
</dbReference>
<protein>
    <submittedName>
        <fullName evidence="2">TRAP transporter, receptor protein</fullName>
    </submittedName>
</protein>
<dbReference type="SUPFAM" id="SSF53850">
    <property type="entry name" value="Periplasmic binding protein-like II"/>
    <property type="match status" value="1"/>
</dbReference>
<dbReference type="Pfam" id="PF16868">
    <property type="entry name" value="NMT1_3"/>
    <property type="match status" value="1"/>
</dbReference>
<dbReference type="KEGG" id="dmm:dnm_094310"/>
<feature type="signal peptide" evidence="1">
    <location>
        <begin position="1"/>
        <end position="23"/>
    </location>
</feature>
<dbReference type="RefSeq" id="WP_207680323.1">
    <property type="nucleotide sequence ID" value="NZ_CP061800.1"/>
</dbReference>
<organism evidence="2 3">
    <name type="scientific">Desulfonema magnum</name>
    <dbReference type="NCBI Taxonomy" id="45655"/>
    <lineage>
        <taxon>Bacteria</taxon>
        <taxon>Pseudomonadati</taxon>
        <taxon>Thermodesulfobacteriota</taxon>
        <taxon>Desulfobacteria</taxon>
        <taxon>Desulfobacterales</taxon>
        <taxon>Desulfococcaceae</taxon>
        <taxon>Desulfonema</taxon>
    </lineage>
</organism>
<name>A0A975GTP9_9BACT</name>
<reference evidence="2" key="1">
    <citation type="journal article" date="2021" name="Microb. Physiol.">
        <title>Proteogenomic Insights into the Physiology of Marine, Sulfate-Reducing, Filamentous Desulfonema limicola and Desulfonema magnum.</title>
        <authorList>
            <person name="Schnaars V."/>
            <person name="Wohlbrand L."/>
            <person name="Scheve S."/>
            <person name="Hinrichs C."/>
            <person name="Reinhardt R."/>
            <person name="Rabus R."/>
        </authorList>
    </citation>
    <scope>NUCLEOTIDE SEQUENCE</scope>
    <source>
        <strain evidence="2">4be13</strain>
    </source>
</reference>
<dbReference type="AlphaFoldDB" id="A0A975GTP9"/>
<dbReference type="InterPro" id="IPR011852">
    <property type="entry name" value="TRAP_TAXI"/>
</dbReference>
<keyword evidence="2" id="KW-0675">Receptor</keyword>
<accession>A0A975GTP9</accession>
<dbReference type="PANTHER" id="PTHR42941:SF1">
    <property type="entry name" value="SLL1037 PROTEIN"/>
    <property type="match status" value="1"/>
</dbReference>
<gene>
    <name evidence="2" type="ORF">dnm_094310</name>
</gene>
<sequence>MKKFVFIISALAMYCFVSFSAFGAEKKILKIGTGSKQGVYSTIAAPIIKKNLAGTNLTLEIVPGGSKINLDKLKKKEIELAIVQFDALLQANADIATIGFLHDEYAHLVVSKKSKINEFSDLNKSHTVAVGPLNAGSRITWNNFISLDKKYKDVATLPLRNTRAITALESGEADAYFCVTGLRDKYLMEASKKKAFTLVEIDAWAFNNLKYKKRKVYEFFKIDDDVYPGLMPSKLTTAVKSIKLSAVVVCLGEWADEHEEEFETLAAAVSNALPLIKQKTEND</sequence>